<dbReference type="InterPro" id="IPR003789">
    <property type="entry name" value="Asn/Gln_tRNA_amidoTrase-B-like"/>
</dbReference>
<protein>
    <recommendedName>
        <fullName evidence="7">Asn/Gln amidotransferase domain-containing protein</fullName>
    </recommendedName>
</protein>
<evidence type="ECO:0000313" key="8">
    <source>
        <dbReference type="EMBL" id="GAI55123.1"/>
    </source>
</evidence>
<evidence type="ECO:0000259" key="7">
    <source>
        <dbReference type="Pfam" id="PF02637"/>
    </source>
</evidence>
<dbReference type="Pfam" id="PF02637">
    <property type="entry name" value="GatB_Yqey"/>
    <property type="match status" value="1"/>
</dbReference>
<evidence type="ECO:0000256" key="2">
    <source>
        <dbReference type="ARBA" id="ARBA00022741"/>
    </source>
</evidence>
<proteinExistence type="predicted"/>
<feature type="domain" description="Asn/Gln amidotransferase" evidence="7">
    <location>
        <begin position="10"/>
        <end position="98"/>
    </location>
</feature>
<reference evidence="8" key="1">
    <citation type="journal article" date="2014" name="Front. Microbiol.">
        <title>High frequency of phylogenetically diverse reductive dehalogenase-homologous genes in deep subseafloor sedimentary metagenomes.</title>
        <authorList>
            <person name="Kawai M."/>
            <person name="Futagami T."/>
            <person name="Toyoda A."/>
            <person name="Takaki Y."/>
            <person name="Nishi S."/>
            <person name="Hori S."/>
            <person name="Arai W."/>
            <person name="Tsubouchi T."/>
            <person name="Morono Y."/>
            <person name="Uchiyama I."/>
            <person name="Ito T."/>
            <person name="Fujiyama A."/>
            <person name="Inagaki F."/>
            <person name="Takami H."/>
        </authorList>
    </citation>
    <scope>NUCLEOTIDE SEQUENCE</scope>
    <source>
        <strain evidence="8">Expedition CK06-06</strain>
    </source>
</reference>
<gene>
    <name evidence="8" type="ORF">S06H3_53208</name>
</gene>
<feature type="non-terminal residue" evidence="8">
    <location>
        <position position="1"/>
    </location>
</feature>
<evidence type="ECO:0000256" key="4">
    <source>
        <dbReference type="ARBA" id="ARBA00022917"/>
    </source>
</evidence>
<dbReference type="InterPro" id="IPR023168">
    <property type="entry name" value="GatB_Yqey_C_2"/>
</dbReference>
<dbReference type="AlphaFoldDB" id="X1PGZ5"/>
<name>X1PGZ5_9ZZZZ</name>
<dbReference type="InterPro" id="IPR018027">
    <property type="entry name" value="Asn/Gln_amidotransferase"/>
</dbReference>
<comment type="catalytic activity">
    <reaction evidence="5">
        <text>L-aspartyl-tRNA(Asn) + L-glutamine + ATP + H2O = L-asparaginyl-tRNA(Asn) + L-glutamate + ADP + phosphate + 2 H(+)</text>
        <dbReference type="Rhea" id="RHEA:14513"/>
        <dbReference type="Rhea" id="RHEA-COMP:9674"/>
        <dbReference type="Rhea" id="RHEA-COMP:9677"/>
        <dbReference type="ChEBI" id="CHEBI:15377"/>
        <dbReference type="ChEBI" id="CHEBI:15378"/>
        <dbReference type="ChEBI" id="CHEBI:29985"/>
        <dbReference type="ChEBI" id="CHEBI:30616"/>
        <dbReference type="ChEBI" id="CHEBI:43474"/>
        <dbReference type="ChEBI" id="CHEBI:58359"/>
        <dbReference type="ChEBI" id="CHEBI:78515"/>
        <dbReference type="ChEBI" id="CHEBI:78516"/>
        <dbReference type="ChEBI" id="CHEBI:456216"/>
    </reaction>
</comment>
<dbReference type="GO" id="GO:0016884">
    <property type="term" value="F:carbon-nitrogen ligase activity, with glutamine as amido-N-donor"/>
    <property type="evidence" value="ECO:0007669"/>
    <property type="project" value="InterPro"/>
</dbReference>
<dbReference type="GO" id="GO:0005524">
    <property type="term" value="F:ATP binding"/>
    <property type="evidence" value="ECO:0007669"/>
    <property type="project" value="UniProtKB-KW"/>
</dbReference>
<keyword evidence="4" id="KW-0648">Protein biosynthesis</keyword>
<dbReference type="Gene3D" id="1.10.10.410">
    <property type="match status" value="1"/>
</dbReference>
<sequence>KQPKLGYQDLANLLINRKISNKLSPTQFVEKAESLTTKKPVDPKKINPLIKQVIANNPQAVQDYRKGKQTVLQFLLGQVLKKTGKQVEVKEVIKLLEIQLKTDRNRLDR</sequence>
<accession>X1PGZ5</accession>
<evidence type="ECO:0000256" key="5">
    <source>
        <dbReference type="ARBA" id="ARBA00047380"/>
    </source>
</evidence>
<comment type="caution">
    <text evidence="8">The sequence shown here is derived from an EMBL/GenBank/DDBJ whole genome shotgun (WGS) entry which is preliminary data.</text>
</comment>
<organism evidence="8">
    <name type="scientific">marine sediment metagenome</name>
    <dbReference type="NCBI Taxonomy" id="412755"/>
    <lineage>
        <taxon>unclassified sequences</taxon>
        <taxon>metagenomes</taxon>
        <taxon>ecological metagenomes</taxon>
    </lineage>
</organism>
<keyword evidence="2" id="KW-0547">Nucleotide-binding</keyword>
<comment type="catalytic activity">
    <reaction evidence="6">
        <text>L-glutamyl-tRNA(Gln) + L-glutamine + ATP + H2O = L-glutaminyl-tRNA(Gln) + L-glutamate + ADP + phosphate + H(+)</text>
        <dbReference type="Rhea" id="RHEA:17521"/>
        <dbReference type="Rhea" id="RHEA-COMP:9681"/>
        <dbReference type="Rhea" id="RHEA-COMP:9684"/>
        <dbReference type="ChEBI" id="CHEBI:15377"/>
        <dbReference type="ChEBI" id="CHEBI:15378"/>
        <dbReference type="ChEBI" id="CHEBI:29985"/>
        <dbReference type="ChEBI" id="CHEBI:30616"/>
        <dbReference type="ChEBI" id="CHEBI:43474"/>
        <dbReference type="ChEBI" id="CHEBI:58359"/>
        <dbReference type="ChEBI" id="CHEBI:78520"/>
        <dbReference type="ChEBI" id="CHEBI:78521"/>
        <dbReference type="ChEBI" id="CHEBI:456216"/>
    </reaction>
</comment>
<evidence type="ECO:0000256" key="1">
    <source>
        <dbReference type="ARBA" id="ARBA00022598"/>
    </source>
</evidence>
<evidence type="ECO:0000256" key="6">
    <source>
        <dbReference type="ARBA" id="ARBA00047913"/>
    </source>
</evidence>
<dbReference type="EMBL" id="BARV01033901">
    <property type="protein sequence ID" value="GAI55123.1"/>
    <property type="molecule type" value="Genomic_DNA"/>
</dbReference>
<dbReference type="GO" id="GO:0006412">
    <property type="term" value="P:translation"/>
    <property type="evidence" value="ECO:0007669"/>
    <property type="project" value="UniProtKB-KW"/>
</dbReference>
<dbReference type="SUPFAM" id="SSF89095">
    <property type="entry name" value="GatB/YqeY motif"/>
    <property type="match status" value="1"/>
</dbReference>
<keyword evidence="1" id="KW-0436">Ligase</keyword>
<evidence type="ECO:0000256" key="3">
    <source>
        <dbReference type="ARBA" id="ARBA00022840"/>
    </source>
</evidence>
<keyword evidence="3" id="KW-0067">ATP-binding</keyword>
<dbReference type="FunFam" id="1.10.10.410:FF:000001">
    <property type="entry name" value="Aspartyl/glutamyl-tRNA(Asn/Gln) amidotransferase subunit B"/>
    <property type="match status" value="1"/>
</dbReference>